<dbReference type="InterPro" id="IPR046357">
    <property type="entry name" value="PPIase_dom_sf"/>
</dbReference>
<evidence type="ECO:0000259" key="8">
    <source>
        <dbReference type="PROSITE" id="PS50198"/>
    </source>
</evidence>
<dbReference type="EMBL" id="CAUJNA010003647">
    <property type="protein sequence ID" value="CAJ1406807.1"/>
    <property type="molecule type" value="Genomic_DNA"/>
</dbReference>
<name>A0AA36NH16_9DINO</name>
<dbReference type="PROSITE" id="PS50072">
    <property type="entry name" value="CSA_PPIASE_2"/>
    <property type="match status" value="1"/>
</dbReference>
<dbReference type="InterPro" id="IPR002130">
    <property type="entry name" value="Cyclophilin-type_PPIase_dom"/>
</dbReference>
<keyword evidence="4 5" id="KW-0413">Isomerase</keyword>
<dbReference type="Pfam" id="PF00639">
    <property type="entry name" value="Rotamase"/>
    <property type="match status" value="1"/>
</dbReference>
<proteinExistence type="predicted"/>
<comment type="caution">
    <text evidence="9">The sequence shown here is derived from an EMBL/GenBank/DDBJ whole genome shotgun (WGS) entry which is preliminary data.</text>
</comment>
<comment type="catalytic activity">
    <reaction evidence="1">
        <text>[protein]-peptidylproline (omega=180) = [protein]-peptidylproline (omega=0)</text>
        <dbReference type="Rhea" id="RHEA:16237"/>
        <dbReference type="Rhea" id="RHEA-COMP:10747"/>
        <dbReference type="Rhea" id="RHEA-COMP:10748"/>
        <dbReference type="ChEBI" id="CHEBI:83833"/>
        <dbReference type="ChEBI" id="CHEBI:83834"/>
        <dbReference type="EC" id="5.2.1.8"/>
    </reaction>
</comment>
<dbReference type="CDD" id="cd01926">
    <property type="entry name" value="cyclophilin_ABH_like"/>
    <property type="match status" value="1"/>
</dbReference>
<reference evidence="9" key="1">
    <citation type="submission" date="2023-08" db="EMBL/GenBank/DDBJ databases">
        <authorList>
            <person name="Chen Y."/>
            <person name="Shah S."/>
            <person name="Dougan E. K."/>
            <person name="Thang M."/>
            <person name="Chan C."/>
        </authorList>
    </citation>
    <scope>NUCLEOTIDE SEQUENCE</scope>
</reference>
<dbReference type="InterPro" id="IPR029000">
    <property type="entry name" value="Cyclophilin-like_dom_sf"/>
</dbReference>
<dbReference type="Gene3D" id="2.40.100.10">
    <property type="entry name" value="Cyclophilin-like"/>
    <property type="match status" value="1"/>
</dbReference>
<evidence type="ECO:0000256" key="4">
    <source>
        <dbReference type="ARBA" id="ARBA00023235"/>
    </source>
</evidence>
<dbReference type="PANTHER" id="PTHR11071:SF561">
    <property type="entry name" value="PEPTIDYL-PROLYL CIS-TRANS ISOMERASE D-RELATED"/>
    <property type="match status" value="1"/>
</dbReference>
<dbReference type="GO" id="GO:0005739">
    <property type="term" value="C:mitochondrion"/>
    <property type="evidence" value="ECO:0007669"/>
    <property type="project" value="TreeGrafter"/>
</dbReference>
<dbReference type="Proteomes" id="UP001178507">
    <property type="component" value="Unassembled WGS sequence"/>
</dbReference>
<dbReference type="EC" id="5.2.1.8" evidence="2"/>
<gene>
    <name evidence="9" type="ORF">EVOR1521_LOCUS28668</name>
</gene>
<evidence type="ECO:0000256" key="6">
    <source>
        <dbReference type="SAM" id="MobiDB-lite"/>
    </source>
</evidence>
<dbReference type="SUPFAM" id="SSF50891">
    <property type="entry name" value="Cyclophilin-like"/>
    <property type="match status" value="1"/>
</dbReference>
<feature type="domain" description="PPIase cyclophilin-type" evidence="7">
    <location>
        <begin position="220"/>
        <end position="383"/>
    </location>
</feature>
<dbReference type="GO" id="GO:0006457">
    <property type="term" value="P:protein folding"/>
    <property type="evidence" value="ECO:0007669"/>
    <property type="project" value="TreeGrafter"/>
</dbReference>
<evidence type="ECO:0000256" key="3">
    <source>
        <dbReference type="ARBA" id="ARBA00023110"/>
    </source>
</evidence>
<feature type="domain" description="PpiC" evidence="8">
    <location>
        <begin position="455"/>
        <end position="570"/>
    </location>
</feature>
<dbReference type="AlphaFoldDB" id="A0AA36NH16"/>
<dbReference type="Gene3D" id="2.60.40.1190">
    <property type="match status" value="1"/>
</dbReference>
<evidence type="ECO:0000256" key="2">
    <source>
        <dbReference type="ARBA" id="ARBA00013194"/>
    </source>
</evidence>
<evidence type="ECO:0000313" key="9">
    <source>
        <dbReference type="EMBL" id="CAJ1406807.1"/>
    </source>
</evidence>
<dbReference type="Gene3D" id="3.10.50.40">
    <property type="match status" value="1"/>
</dbReference>
<keyword evidence="3 5" id="KW-0697">Rotamase</keyword>
<feature type="compositionally biased region" description="Basic and acidic residues" evidence="6">
    <location>
        <begin position="18"/>
        <end position="38"/>
    </location>
</feature>
<dbReference type="CDD" id="cd09620">
    <property type="entry name" value="CBM9_like_3"/>
    <property type="match status" value="1"/>
</dbReference>
<dbReference type="PANTHER" id="PTHR11071">
    <property type="entry name" value="PEPTIDYL-PROLYL CIS-TRANS ISOMERASE"/>
    <property type="match status" value="1"/>
</dbReference>
<dbReference type="GO" id="GO:0003755">
    <property type="term" value="F:peptidyl-prolyl cis-trans isomerase activity"/>
    <property type="evidence" value="ECO:0007669"/>
    <property type="project" value="UniProtKB-KW"/>
</dbReference>
<organism evidence="9 10">
    <name type="scientific">Effrenium voratum</name>
    <dbReference type="NCBI Taxonomy" id="2562239"/>
    <lineage>
        <taxon>Eukaryota</taxon>
        <taxon>Sar</taxon>
        <taxon>Alveolata</taxon>
        <taxon>Dinophyceae</taxon>
        <taxon>Suessiales</taxon>
        <taxon>Symbiodiniaceae</taxon>
        <taxon>Effrenium</taxon>
    </lineage>
</organism>
<sequence>MLNYYSDSDEDAEGEAPVCREQEQDEQVRPDPEPEPAKPPELAGLAAEMSGGDTLPLQARSPQGLPADCATPGAEQTVMEPRALDASSSFGEIIDTWIRQSAVSGDGPPPEYKAEIMEVYESAPPEGQEQMRHDMLEMVLKQAEEMAENAQTAQPADAEVQEPEVFLESDEFKKELASRDGKRSQVEEQAQAAAEKKAALLARMGVTPAEKAEPKNVRVFFEIAVDGSWEGRIEFELFSDVVPKTAENFRCLCTGEMGRSQRTKQRLSLEGSMFHRIIPQFMCQGGDFTRGDGTGGESIYGEQFSDENFKLKHKKGCLSMANSGPHTNGSQFFICTDATPHLDGKHVVFGQVSSGYEVVEKMEALGHRSGRVAKKVTIMSCGQVDAAAEEPPEKKPRVIDVAPAPRLVAEAPAGPGLLGLLQEADAGRDESVEGAEREAVVNGSSPQSEENEGEPQEVHVLHILRKHRGSRHPKRAGQAVTCSQQEAEQYLEEIANQLVGLSGDKLRASFAALARSESDCGSAKKGGDYGRFRRGQRELAFEDASFALKVGEVSGVVSTMSGVHLILRAPFLYVAAELQEPQPWATLRKHNSVIFEDNDFEVFVDPNATTHFYKEFEMNAFNTTWELQLNRPYSDGGSENSRRVRPDGWTMAVRCATAVVPPSALNQPAEEGRHWTVEIALPLASLAESTGAALPVPGSFWRLGFSRVQWHLEAKPEGYEKKPACQSCPVPGEAKEDNWVWSSQYAINMHLPERWGILQFEDSVNATKASYYREWPSRSAAMAVYYAQHAFAKENGGRFTAQLAELLPYSEDPFPICGDAETFITVGGGSSPFFEASVRSPAAPEFVATVRNDRYLTVAR</sequence>
<dbReference type="SUPFAM" id="SSF49344">
    <property type="entry name" value="CBD9-like"/>
    <property type="match status" value="1"/>
</dbReference>
<feature type="region of interest" description="Disordered" evidence="6">
    <location>
        <begin position="1"/>
        <end position="86"/>
    </location>
</feature>
<dbReference type="Pfam" id="PF00160">
    <property type="entry name" value="Pro_isomerase"/>
    <property type="match status" value="1"/>
</dbReference>
<evidence type="ECO:0000256" key="5">
    <source>
        <dbReference type="PROSITE-ProRule" id="PRU00278"/>
    </source>
</evidence>
<protein>
    <recommendedName>
        <fullName evidence="2">peptidylprolyl isomerase</fullName>
        <ecNumber evidence="2">5.2.1.8</ecNumber>
    </recommendedName>
</protein>
<evidence type="ECO:0000259" key="7">
    <source>
        <dbReference type="PROSITE" id="PS50072"/>
    </source>
</evidence>
<dbReference type="GO" id="GO:0016018">
    <property type="term" value="F:cyclosporin A binding"/>
    <property type="evidence" value="ECO:0007669"/>
    <property type="project" value="TreeGrafter"/>
</dbReference>
<keyword evidence="10" id="KW-1185">Reference proteome</keyword>
<dbReference type="FunFam" id="2.40.100.10:FF:000022">
    <property type="entry name" value="Peptidyl-prolyl cis-trans isomerase CYP95"/>
    <property type="match status" value="1"/>
</dbReference>
<feature type="compositionally biased region" description="Basic and acidic residues" evidence="6">
    <location>
        <begin position="426"/>
        <end position="439"/>
    </location>
</feature>
<dbReference type="PROSITE" id="PS50198">
    <property type="entry name" value="PPIC_PPIASE_2"/>
    <property type="match status" value="1"/>
</dbReference>
<dbReference type="SUPFAM" id="SSF54534">
    <property type="entry name" value="FKBP-like"/>
    <property type="match status" value="1"/>
</dbReference>
<dbReference type="InterPro" id="IPR000297">
    <property type="entry name" value="PPIase_PpiC"/>
</dbReference>
<accession>A0AA36NH16</accession>
<dbReference type="PRINTS" id="PR00153">
    <property type="entry name" value="CSAPPISMRASE"/>
</dbReference>
<evidence type="ECO:0000313" key="10">
    <source>
        <dbReference type="Proteomes" id="UP001178507"/>
    </source>
</evidence>
<evidence type="ECO:0000256" key="1">
    <source>
        <dbReference type="ARBA" id="ARBA00000971"/>
    </source>
</evidence>
<feature type="region of interest" description="Disordered" evidence="6">
    <location>
        <begin position="426"/>
        <end position="456"/>
    </location>
</feature>